<reference evidence="2" key="1">
    <citation type="journal article" date="2020" name="Fungal Divers.">
        <title>Resolving the Mortierellaceae phylogeny through synthesis of multi-gene phylogenetics and phylogenomics.</title>
        <authorList>
            <person name="Vandepol N."/>
            <person name="Liber J."/>
            <person name="Desiro A."/>
            <person name="Na H."/>
            <person name="Kennedy M."/>
            <person name="Barry K."/>
            <person name="Grigoriev I.V."/>
            <person name="Miller A.N."/>
            <person name="O'Donnell K."/>
            <person name="Stajich J.E."/>
            <person name="Bonito G."/>
        </authorList>
    </citation>
    <scope>NUCLEOTIDE SEQUENCE</scope>
    <source>
        <strain evidence="2">NRRL 28262</strain>
    </source>
</reference>
<feature type="compositionally biased region" description="Basic and acidic residues" evidence="1">
    <location>
        <begin position="154"/>
        <end position="167"/>
    </location>
</feature>
<gene>
    <name evidence="2" type="ORF">BGZ95_007907</name>
</gene>
<feature type="compositionally biased region" description="Basic and acidic residues" evidence="1">
    <location>
        <begin position="135"/>
        <end position="146"/>
    </location>
</feature>
<evidence type="ECO:0000313" key="3">
    <source>
        <dbReference type="Proteomes" id="UP001194580"/>
    </source>
</evidence>
<name>A0AAD4DF55_9FUNG</name>
<dbReference type="Proteomes" id="UP001194580">
    <property type="component" value="Unassembled WGS sequence"/>
</dbReference>
<organism evidence="2 3">
    <name type="scientific">Linnemannia exigua</name>
    <dbReference type="NCBI Taxonomy" id="604196"/>
    <lineage>
        <taxon>Eukaryota</taxon>
        <taxon>Fungi</taxon>
        <taxon>Fungi incertae sedis</taxon>
        <taxon>Mucoromycota</taxon>
        <taxon>Mortierellomycotina</taxon>
        <taxon>Mortierellomycetes</taxon>
        <taxon>Mortierellales</taxon>
        <taxon>Mortierellaceae</taxon>
        <taxon>Linnemannia</taxon>
    </lineage>
</organism>
<feature type="compositionally biased region" description="Low complexity" evidence="1">
    <location>
        <begin position="96"/>
        <end position="117"/>
    </location>
</feature>
<dbReference type="EMBL" id="JAAAIL010000398">
    <property type="protein sequence ID" value="KAG0276148.1"/>
    <property type="molecule type" value="Genomic_DNA"/>
</dbReference>
<comment type="caution">
    <text evidence="2">The sequence shown here is derived from an EMBL/GenBank/DDBJ whole genome shotgun (WGS) entry which is preliminary data.</text>
</comment>
<feature type="region of interest" description="Disordered" evidence="1">
    <location>
        <begin position="79"/>
        <end position="167"/>
    </location>
</feature>
<feature type="compositionally biased region" description="Low complexity" evidence="1">
    <location>
        <begin position="36"/>
        <end position="48"/>
    </location>
</feature>
<proteinExistence type="predicted"/>
<feature type="compositionally biased region" description="Polar residues" evidence="1">
    <location>
        <begin position="118"/>
        <end position="132"/>
    </location>
</feature>
<sequence>MSDINNTSSNTSANPPRRLSFSEKIAEKFSMKGRRNSGQSQQSKQSQNNHQYGTRESAHDSAFAVEGSIVGAHAIPPFSLEHRYRSTPASTQNRSQGKAQQQGQGQAQAQALAQPQAPVQTHADQQQSSGPSHSGEGHYQHHHTEGQIDPTEGLEERLGGNDHRPLM</sequence>
<protein>
    <submittedName>
        <fullName evidence="2">Uncharacterized protein</fullName>
    </submittedName>
</protein>
<feature type="region of interest" description="Disordered" evidence="1">
    <location>
        <begin position="1"/>
        <end position="65"/>
    </location>
</feature>
<dbReference type="AlphaFoldDB" id="A0AAD4DF55"/>
<evidence type="ECO:0000256" key="1">
    <source>
        <dbReference type="SAM" id="MobiDB-lite"/>
    </source>
</evidence>
<keyword evidence="3" id="KW-1185">Reference proteome</keyword>
<accession>A0AAD4DF55</accession>
<feature type="compositionally biased region" description="Low complexity" evidence="1">
    <location>
        <begin position="1"/>
        <end position="12"/>
    </location>
</feature>
<evidence type="ECO:0000313" key="2">
    <source>
        <dbReference type="EMBL" id="KAG0276148.1"/>
    </source>
</evidence>
<feature type="compositionally biased region" description="Basic and acidic residues" evidence="1">
    <location>
        <begin position="20"/>
        <end position="30"/>
    </location>
</feature>